<gene>
    <name evidence="4" type="ORF">EYC80_007831</name>
</gene>
<dbReference type="GO" id="GO:0016787">
    <property type="term" value="F:hydrolase activity"/>
    <property type="evidence" value="ECO:0007669"/>
    <property type="project" value="UniProtKB-KW"/>
</dbReference>
<evidence type="ECO:0000313" key="4">
    <source>
        <dbReference type="EMBL" id="KAB8292086.1"/>
    </source>
</evidence>
<dbReference type="SUPFAM" id="SSF53474">
    <property type="entry name" value="alpha/beta-Hydrolases"/>
    <property type="match status" value="1"/>
</dbReference>
<dbReference type="InterPro" id="IPR029058">
    <property type="entry name" value="AB_hydrolase_fold"/>
</dbReference>
<keyword evidence="1" id="KW-0378">Hydrolase</keyword>
<organism evidence="4 5">
    <name type="scientific">Monilinia laxa</name>
    <name type="common">Brown rot fungus</name>
    <name type="synonym">Sclerotinia laxa</name>
    <dbReference type="NCBI Taxonomy" id="61186"/>
    <lineage>
        <taxon>Eukaryota</taxon>
        <taxon>Fungi</taxon>
        <taxon>Dikarya</taxon>
        <taxon>Ascomycota</taxon>
        <taxon>Pezizomycotina</taxon>
        <taxon>Leotiomycetes</taxon>
        <taxon>Helotiales</taxon>
        <taxon>Sclerotiniaceae</taxon>
        <taxon>Monilinia</taxon>
    </lineage>
</organism>
<accession>A0A5N6JUH7</accession>
<dbReference type="EMBL" id="VIGI01000013">
    <property type="protein sequence ID" value="KAB8292086.1"/>
    <property type="molecule type" value="Genomic_DNA"/>
</dbReference>
<evidence type="ECO:0000256" key="2">
    <source>
        <dbReference type="ARBA" id="ARBA00038334"/>
    </source>
</evidence>
<dbReference type="AlphaFoldDB" id="A0A5N6JUH7"/>
<dbReference type="PRINTS" id="PR00111">
    <property type="entry name" value="ABHYDROLASE"/>
</dbReference>
<sequence>MAPSTYPTRTYTTIRSLTYSYMHIQPTSPSNPSILFLHGFPSSSHDWHHQIAYFETLGYGIIAPDLLGYGGTSKPPFMDFYKFKDMASDLEEILSLHSISPIRKVMGVGHDWGSLMLLKLVNYYPELFEKLAFLDVCYLPPNGPAFDFQTLESVISICCSPDDDTEIEYMGATGGFRKWPDGSTVASYPDFFIGEDVECSKSFSSLQNGGFGAANNWYTTQLYGINEADDKAIPAEKIIIHQPTLLITSDAFVNSGVDFSSQMSPYVPDLKVVHWNCSHWIQLQKSQETNLLLREFFKGSGEISCHDTRAHLQSNFKTLIIPYHHPYHWSISNISLNFSFQISLHCDLPPHA</sequence>
<dbReference type="InterPro" id="IPR000639">
    <property type="entry name" value="Epox_hydrolase-like"/>
</dbReference>
<feature type="domain" description="AB hydrolase-1" evidence="3">
    <location>
        <begin position="32"/>
        <end position="147"/>
    </location>
</feature>
<dbReference type="PANTHER" id="PTHR43329">
    <property type="entry name" value="EPOXIDE HYDROLASE"/>
    <property type="match status" value="1"/>
</dbReference>
<comment type="similarity">
    <text evidence="2">Belongs to the AB hydrolase superfamily. Epoxide hydrolase family.</text>
</comment>
<proteinExistence type="inferred from homology"/>
<protein>
    <recommendedName>
        <fullName evidence="3">AB hydrolase-1 domain-containing protein</fullName>
    </recommendedName>
</protein>
<evidence type="ECO:0000256" key="1">
    <source>
        <dbReference type="ARBA" id="ARBA00022801"/>
    </source>
</evidence>
<dbReference type="Proteomes" id="UP000326757">
    <property type="component" value="Unassembled WGS sequence"/>
</dbReference>
<keyword evidence="5" id="KW-1185">Reference proteome</keyword>
<dbReference type="Gene3D" id="3.40.50.1820">
    <property type="entry name" value="alpha/beta hydrolase"/>
    <property type="match status" value="1"/>
</dbReference>
<dbReference type="OrthoDB" id="284184at2759"/>
<name>A0A5N6JUH7_MONLA</name>
<evidence type="ECO:0000313" key="5">
    <source>
        <dbReference type="Proteomes" id="UP000326757"/>
    </source>
</evidence>
<comment type="caution">
    <text evidence="4">The sequence shown here is derived from an EMBL/GenBank/DDBJ whole genome shotgun (WGS) entry which is preliminary data.</text>
</comment>
<evidence type="ECO:0000259" key="3">
    <source>
        <dbReference type="Pfam" id="PF00561"/>
    </source>
</evidence>
<reference evidence="4 5" key="1">
    <citation type="submission" date="2019-06" db="EMBL/GenBank/DDBJ databases">
        <title>Genome Sequence of the Brown Rot Fungal Pathogen Monilinia laxa.</title>
        <authorList>
            <person name="De Miccolis Angelini R.M."/>
            <person name="Landi L."/>
            <person name="Abate D."/>
            <person name="Pollastro S."/>
            <person name="Romanazzi G."/>
            <person name="Faretra F."/>
        </authorList>
    </citation>
    <scope>NUCLEOTIDE SEQUENCE [LARGE SCALE GENOMIC DNA]</scope>
    <source>
        <strain evidence="4 5">Mlax316</strain>
    </source>
</reference>
<dbReference type="InterPro" id="IPR000073">
    <property type="entry name" value="AB_hydrolase_1"/>
</dbReference>
<dbReference type="Pfam" id="PF00561">
    <property type="entry name" value="Abhydrolase_1"/>
    <property type="match status" value="1"/>
</dbReference>
<dbReference type="PRINTS" id="PR00412">
    <property type="entry name" value="EPOXHYDRLASE"/>
</dbReference>